<keyword evidence="1" id="KW-0175">Coiled coil</keyword>
<feature type="region of interest" description="Disordered" evidence="2">
    <location>
        <begin position="206"/>
        <end position="225"/>
    </location>
</feature>
<gene>
    <name evidence="3" type="ORF">C8F04DRAFT_1266632</name>
</gene>
<reference evidence="3" key="1">
    <citation type="submission" date="2023-03" db="EMBL/GenBank/DDBJ databases">
        <title>Massive genome expansion in bonnet fungi (Mycena s.s.) driven by repeated elements and novel gene families across ecological guilds.</title>
        <authorList>
            <consortium name="Lawrence Berkeley National Laboratory"/>
            <person name="Harder C.B."/>
            <person name="Miyauchi S."/>
            <person name="Viragh M."/>
            <person name="Kuo A."/>
            <person name="Thoen E."/>
            <person name="Andreopoulos B."/>
            <person name="Lu D."/>
            <person name="Skrede I."/>
            <person name="Drula E."/>
            <person name="Henrissat B."/>
            <person name="Morin E."/>
            <person name="Kohler A."/>
            <person name="Barry K."/>
            <person name="LaButti K."/>
            <person name="Morin E."/>
            <person name="Salamov A."/>
            <person name="Lipzen A."/>
            <person name="Mereny Z."/>
            <person name="Hegedus B."/>
            <person name="Baldrian P."/>
            <person name="Stursova M."/>
            <person name="Weitz H."/>
            <person name="Taylor A."/>
            <person name="Grigoriev I.V."/>
            <person name="Nagy L.G."/>
            <person name="Martin F."/>
            <person name="Kauserud H."/>
        </authorList>
    </citation>
    <scope>NUCLEOTIDE SEQUENCE</scope>
    <source>
        <strain evidence="3">CBHHK200</strain>
    </source>
</reference>
<dbReference type="Proteomes" id="UP001218188">
    <property type="component" value="Unassembled WGS sequence"/>
</dbReference>
<evidence type="ECO:0000313" key="4">
    <source>
        <dbReference type="Proteomes" id="UP001218188"/>
    </source>
</evidence>
<accession>A0AAD6SGW5</accession>
<keyword evidence="4" id="KW-1185">Reference proteome</keyword>
<sequence length="225" mass="25358">MDPWAVDTVSAKYRRARAALIALRGRAACEGFRELKASDVQLDEEREIDARARKKLGEIGTRSRRKGPTLSSKNKVFSWIWTQGGGPGEDEAALHDSVRVEWSKAKARKERWEEEVDLLREEMKRVLRFLRWRAVWWESQRGSRTEVSRELASGLQAYAACQAAMHRDITRKFKTAWDTSAATAVRTAAREDALLLESMTAFTTAEGAESREESVLVEEGSGAAV</sequence>
<feature type="coiled-coil region" evidence="1">
    <location>
        <begin position="102"/>
        <end position="129"/>
    </location>
</feature>
<dbReference type="EMBL" id="JARJCM010000119">
    <property type="protein sequence ID" value="KAJ7027844.1"/>
    <property type="molecule type" value="Genomic_DNA"/>
</dbReference>
<dbReference type="AlphaFoldDB" id="A0AAD6SGW5"/>
<evidence type="ECO:0000256" key="2">
    <source>
        <dbReference type="SAM" id="MobiDB-lite"/>
    </source>
</evidence>
<evidence type="ECO:0000256" key="1">
    <source>
        <dbReference type="SAM" id="Coils"/>
    </source>
</evidence>
<evidence type="ECO:0000313" key="3">
    <source>
        <dbReference type="EMBL" id="KAJ7027844.1"/>
    </source>
</evidence>
<protein>
    <submittedName>
        <fullName evidence="3">Uncharacterized protein</fullName>
    </submittedName>
</protein>
<comment type="caution">
    <text evidence="3">The sequence shown here is derived from an EMBL/GenBank/DDBJ whole genome shotgun (WGS) entry which is preliminary data.</text>
</comment>
<organism evidence="3 4">
    <name type="scientific">Mycena alexandri</name>
    <dbReference type="NCBI Taxonomy" id="1745969"/>
    <lineage>
        <taxon>Eukaryota</taxon>
        <taxon>Fungi</taxon>
        <taxon>Dikarya</taxon>
        <taxon>Basidiomycota</taxon>
        <taxon>Agaricomycotina</taxon>
        <taxon>Agaricomycetes</taxon>
        <taxon>Agaricomycetidae</taxon>
        <taxon>Agaricales</taxon>
        <taxon>Marasmiineae</taxon>
        <taxon>Mycenaceae</taxon>
        <taxon>Mycena</taxon>
    </lineage>
</organism>
<proteinExistence type="predicted"/>
<name>A0AAD6SGW5_9AGAR</name>